<dbReference type="AlphaFoldDB" id="A0AAN7BL92"/>
<keyword evidence="1" id="KW-0285">Flavoprotein</keyword>
<dbReference type="Proteomes" id="UP001301958">
    <property type="component" value="Unassembled WGS sequence"/>
</dbReference>
<proteinExistence type="predicted"/>
<dbReference type="GO" id="GO:0016491">
    <property type="term" value="F:oxidoreductase activity"/>
    <property type="evidence" value="ECO:0007669"/>
    <property type="project" value="UniProtKB-KW"/>
</dbReference>
<dbReference type="Gene3D" id="3.50.50.60">
    <property type="entry name" value="FAD/NAD(P)-binding domain"/>
    <property type="match status" value="1"/>
</dbReference>
<organism evidence="4 5">
    <name type="scientific">Podospora fimiseda</name>
    <dbReference type="NCBI Taxonomy" id="252190"/>
    <lineage>
        <taxon>Eukaryota</taxon>
        <taxon>Fungi</taxon>
        <taxon>Dikarya</taxon>
        <taxon>Ascomycota</taxon>
        <taxon>Pezizomycotina</taxon>
        <taxon>Sordariomycetes</taxon>
        <taxon>Sordariomycetidae</taxon>
        <taxon>Sordariales</taxon>
        <taxon>Podosporaceae</taxon>
        <taxon>Podospora</taxon>
    </lineage>
</organism>
<dbReference type="InterPro" id="IPR036188">
    <property type="entry name" value="FAD/NAD-bd_sf"/>
</dbReference>
<comment type="caution">
    <text evidence="4">The sequence shown here is derived from an EMBL/GenBank/DDBJ whole genome shotgun (WGS) entry which is preliminary data.</text>
</comment>
<dbReference type="FunFam" id="3.50.50.60:FF:000258">
    <property type="entry name" value="Flavin-binding monooxygenase-like protein (AFU_orthologue AFUA_6G01900)"/>
    <property type="match status" value="1"/>
</dbReference>
<gene>
    <name evidence="4" type="ORF">QBC38DRAFT_265154</name>
</gene>
<dbReference type="InterPro" id="IPR050346">
    <property type="entry name" value="FMO-like"/>
</dbReference>
<evidence type="ECO:0000256" key="3">
    <source>
        <dbReference type="ARBA" id="ARBA00023002"/>
    </source>
</evidence>
<evidence type="ECO:0000256" key="1">
    <source>
        <dbReference type="ARBA" id="ARBA00022630"/>
    </source>
</evidence>
<protein>
    <submittedName>
        <fullName evidence="4">FAD/NAD(P)-binding domain-containing protein</fullName>
    </submittedName>
</protein>
<evidence type="ECO:0000313" key="5">
    <source>
        <dbReference type="Proteomes" id="UP001301958"/>
    </source>
</evidence>
<accession>A0AAN7BL92</accession>
<evidence type="ECO:0000313" key="4">
    <source>
        <dbReference type="EMBL" id="KAK4225371.1"/>
    </source>
</evidence>
<dbReference type="Pfam" id="PF13738">
    <property type="entry name" value="Pyr_redox_3"/>
    <property type="match status" value="1"/>
</dbReference>
<dbReference type="EMBL" id="MU865368">
    <property type="protein sequence ID" value="KAK4225371.1"/>
    <property type="molecule type" value="Genomic_DNA"/>
</dbReference>
<name>A0AAN7BL92_9PEZI</name>
<dbReference type="SUPFAM" id="SSF51905">
    <property type="entry name" value="FAD/NAD(P)-binding domain"/>
    <property type="match status" value="2"/>
</dbReference>
<sequence length="587" mass="66732">MESYDVVVVGAGIYGLAAAKTYHQLNQDKSVIILDADSTLGGVWAKDRLYPTLKTNNMLGTFEFPDFPMDSETFGVKPGDHIPGDVMHRYLTKYAEQFGIIDKIRYRTKVVVAERQDEIGTDSERGWKITVSVENGVSEEKIFARRLIVATGLTSEAFLPVFKGERDFEAPIFHTKDLHFHADDAVKCPTVFGGTKSAWDAVYSYATKGIKVNWVIRKSGHGPAWMSPPYVTPFKKWLEKLVNTRLLTWFSPCIWGDNDGYTRIRKFLHGTRIGRAITDFFWKTIGNDVLTLNKFNSHPEMKKLTPWYPAMFCGTSFSILNYPTDFFELLRNGTVKIHIADITGLSRHTVHLSDGTQLESDTICCATGWKHLPPIKFLPKGIDKELGLPHKPEEEGLFKSSLVERADEEILSRFPRLKRQPEENNRLKSLCESPGISSNDDTNPYAPMTPYTLYHFIAPPSRRFLETKDVAFSGMVCNFSTILTAHIQGIWINAFFANKLPIDKSPDEIHYEAVLHARFGKWRYPGGHGARQPDFVFDAVPYLDLLLRDLGLNTHRKEEAGWFTEVTDPYGAEDYKGLLVEWIENQK</sequence>
<reference evidence="4" key="2">
    <citation type="submission" date="2023-05" db="EMBL/GenBank/DDBJ databases">
        <authorList>
            <consortium name="Lawrence Berkeley National Laboratory"/>
            <person name="Steindorff A."/>
            <person name="Hensen N."/>
            <person name="Bonometti L."/>
            <person name="Westerberg I."/>
            <person name="Brannstrom I.O."/>
            <person name="Guillou S."/>
            <person name="Cros-Aarteil S."/>
            <person name="Calhoun S."/>
            <person name="Haridas S."/>
            <person name="Kuo A."/>
            <person name="Mondo S."/>
            <person name="Pangilinan J."/>
            <person name="Riley R."/>
            <person name="Labutti K."/>
            <person name="Andreopoulos B."/>
            <person name="Lipzen A."/>
            <person name="Chen C."/>
            <person name="Yanf M."/>
            <person name="Daum C."/>
            <person name="Ng V."/>
            <person name="Clum A."/>
            <person name="Ohm R."/>
            <person name="Martin F."/>
            <person name="Silar P."/>
            <person name="Natvig D."/>
            <person name="Lalanne C."/>
            <person name="Gautier V."/>
            <person name="Ament-Velasquez S.L."/>
            <person name="Kruys A."/>
            <person name="Hutchinson M.I."/>
            <person name="Powell A.J."/>
            <person name="Barry K."/>
            <person name="Miller A.N."/>
            <person name="Grigoriev I.V."/>
            <person name="Debuchy R."/>
            <person name="Gladieux P."/>
            <person name="Thoren M.H."/>
            <person name="Johannesson H."/>
        </authorList>
    </citation>
    <scope>NUCLEOTIDE SEQUENCE</scope>
    <source>
        <strain evidence="4">CBS 990.96</strain>
    </source>
</reference>
<keyword evidence="2" id="KW-0274">FAD</keyword>
<keyword evidence="3" id="KW-0560">Oxidoreductase</keyword>
<keyword evidence="5" id="KW-1185">Reference proteome</keyword>
<reference evidence="4" key="1">
    <citation type="journal article" date="2023" name="Mol. Phylogenet. Evol.">
        <title>Genome-scale phylogeny and comparative genomics of the fungal order Sordariales.</title>
        <authorList>
            <person name="Hensen N."/>
            <person name="Bonometti L."/>
            <person name="Westerberg I."/>
            <person name="Brannstrom I.O."/>
            <person name="Guillou S."/>
            <person name="Cros-Aarteil S."/>
            <person name="Calhoun S."/>
            <person name="Haridas S."/>
            <person name="Kuo A."/>
            <person name="Mondo S."/>
            <person name="Pangilinan J."/>
            <person name="Riley R."/>
            <person name="LaButti K."/>
            <person name="Andreopoulos B."/>
            <person name="Lipzen A."/>
            <person name="Chen C."/>
            <person name="Yan M."/>
            <person name="Daum C."/>
            <person name="Ng V."/>
            <person name="Clum A."/>
            <person name="Steindorff A."/>
            <person name="Ohm R.A."/>
            <person name="Martin F."/>
            <person name="Silar P."/>
            <person name="Natvig D.O."/>
            <person name="Lalanne C."/>
            <person name="Gautier V."/>
            <person name="Ament-Velasquez S.L."/>
            <person name="Kruys A."/>
            <person name="Hutchinson M.I."/>
            <person name="Powell A.J."/>
            <person name="Barry K."/>
            <person name="Miller A.N."/>
            <person name="Grigoriev I.V."/>
            <person name="Debuchy R."/>
            <person name="Gladieux P."/>
            <person name="Hiltunen Thoren M."/>
            <person name="Johannesson H."/>
        </authorList>
    </citation>
    <scope>NUCLEOTIDE SEQUENCE</scope>
    <source>
        <strain evidence="4">CBS 990.96</strain>
    </source>
</reference>
<dbReference type="PANTHER" id="PTHR23023">
    <property type="entry name" value="DIMETHYLANILINE MONOOXYGENASE"/>
    <property type="match status" value="1"/>
</dbReference>
<evidence type="ECO:0000256" key="2">
    <source>
        <dbReference type="ARBA" id="ARBA00022827"/>
    </source>
</evidence>